<evidence type="ECO:0000256" key="1">
    <source>
        <dbReference type="ARBA" id="ARBA00023117"/>
    </source>
</evidence>
<evidence type="ECO:0000313" key="6">
    <source>
        <dbReference type="Proteomes" id="UP000738359"/>
    </source>
</evidence>
<feature type="compositionally biased region" description="Polar residues" evidence="3">
    <location>
        <begin position="215"/>
        <end position="225"/>
    </location>
</feature>
<evidence type="ECO:0000256" key="3">
    <source>
        <dbReference type="SAM" id="MobiDB-lite"/>
    </source>
</evidence>
<dbReference type="GO" id="GO:0035267">
    <property type="term" value="C:NuA4 histone acetyltransferase complex"/>
    <property type="evidence" value="ECO:0007669"/>
    <property type="project" value="TreeGrafter"/>
</dbReference>
<name>A0A9P6JCE1_MORAP</name>
<dbReference type="SUPFAM" id="SSF47370">
    <property type="entry name" value="Bromodomain"/>
    <property type="match status" value="1"/>
</dbReference>
<feature type="compositionally biased region" description="Acidic residues" evidence="3">
    <location>
        <begin position="335"/>
        <end position="354"/>
    </location>
</feature>
<dbReference type="EMBL" id="JAAAHY010000096">
    <property type="protein sequence ID" value="KAF9967179.1"/>
    <property type="molecule type" value="Genomic_DNA"/>
</dbReference>
<accession>A0A9P6JCE1</accession>
<evidence type="ECO:0000313" key="5">
    <source>
        <dbReference type="EMBL" id="KAF9967179.1"/>
    </source>
</evidence>
<proteinExistence type="predicted"/>
<feature type="region of interest" description="Disordered" evidence="3">
    <location>
        <begin position="541"/>
        <end position="595"/>
    </location>
</feature>
<dbReference type="PROSITE" id="PS50014">
    <property type="entry name" value="BROMODOMAIN_2"/>
    <property type="match status" value="1"/>
</dbReference>
<keyword evidence="1 2" id="KW-0103">Bromodomain</keyword>
<feature type="compositionally biased region" description="Acidic residues" evidence="3">
    <location>
        <begin position="291"/>
        <end position="312"/>
    </location>
</feature>
<feature type="compositionally biased region" description="Polar residues" evidence="3">
    <location>
        <begin position="245"/>
        <end position="258"/>
    </location>
</feature>
<dbReference type="PANTHER" id="PTHR15398:SF4">
    <property type="entry name" value="BROMODOMAIN-CONTAINING PROTEIN 8 ISOFORM X1"/>
    <property type="match status" value="1"/>
</dbReference>
<dbReference type="InterPro" id="IPR001487">
    <property type="entry name" value="Bromodomain"/>
</dbReference>
<sequence length="595" mass="65693">MKGHPQIHRSSNFFSQKSCAIQYTQLLENLEAETRSKQVRGNDADLPSVVRLANQLYNQRIQELRLLIQKDEQRFRMLVAELDDIRQGKWDSQLEEELKQNPPESKSETAINGVQGEVTQAGHHTPEDRNAVVGADVPPSLAPPSPFTPLESRNDTRKNGVLTEASEDQPANASQDVEMEDATVSNSQTPAAVHATSESRKEEQDVEMEEPSRRASPSATTNQIATPVKDDKEMEVEESSKSEEQATSITSPQTSASDLSPPDALEAEDDITPEDESVPSTTKIDRSTEAVNDDDEEGAEKDEDLLKEETEDEDHKKAPRSRGGRARAPSKANDSEGEDNEEDADDAEQDEDTAQEGHSSGDEDDTVSTPRTNRRPKKIKTTVPAKRKRRGGRGGAAGEAEEGYHSSDSETTDSAHTNMSDQLMRTQMDDKKWKKILMMIWTDIANHRFGAVFMQPIKEQDAPGYYVMIKRPMDLKSIKERIRDGQITNADEFHRDVLLMFLNALMYNGEETEVYQMALAMMQEVEFIIKNFKSSQSFAPTASGAGGSGNTSVSTTPTTRTAAGDSQQVLAAGSSSTGHASRRRKSSGTEMTPVE</sequence>
<dbReference type="InterPro" id="IPR036427">
    <property type="entry name" value="Bromodomain-like_sf"/>
</dbReference>
<dbReference type="PRINTS" id="PR00503">
    <property type="entry name" value="BROMODOMAIN"/>
</dbReference>
<dbReference type="Pfam" id="PF00439">
    <property type="entry name" value="Bromodomain"/>
    <property type="match status" value="1"/>
</dbReference>
<reference evidence="5" key="1">
    <citation type="journal article" date="2020" name="Fungal Divers.">
        <title>Resolving the Mortierellaceae phylogeny through synthesis of multi-gene phylogenetics and phylogenomics.</title>
        <authorList>
            <person name="Vandepol N."/>
            <person name="Liber J."/>
            <person name="Desiro A."/>
            <person name="Na H."/>
            <person name="Kennedy M."/>
            <person name="Barry K."/>
            <person name="Grigoriev I.V."/>
            <person name="Miller A.N."/>
            <person name="O'Donnell K."/>
            <person name="Stajich J.E."/>
            <person name="Bonito G."/>
        </authorList>
    </citation>
    <scope>NUCLEOTIDE SEQUENCE</scope>
    <source>
        <strain evidence="5">CK1249</strain>
    </source>
</reference>
<feature type="compositionally biased region" description="Polar residues" evidence="3">
    <location>
        <begin position="565"/>
        <end position="579"/>
    </location>
</feature>
<feature type="region of interest" description="Disordered" evidence="3">
    <location>
        <begin position="120"/>
        <end position="423"/>
    </location>
</feature>
<dbReference type="AlphaFoldDB" id="A0A9P6JCE1"/>
<dbReference type="Gene3D" id="1.20.920.10">
    <property type="entry name" value="Bromodomain-like"/>
    <property type="match status" value="1"/>
</dbReference>
<feature type="domain" description="Bromo" evidence="4">
    <location>
        <begin position="445"/>
        <end position="515"/>
    </location>
</feature>
<feature type="compositionally biased region" description="Low complexity" evidence="3">
    <location>
        <begin position="550"/>
        <end position="564"/>
    </location>
</feature>
<keyword evidence="6" id="KW-1185">Reference proteome</keyword>
<feature type="compositionally biased region" description="Basic and acidic residues" evidence="3">
    <location>
        <begin position="228"/>
        <end position="244"/>
    </location>
</feature>
<feature type="compositionally biased region" description="Acidic residues" evidence="3">
    <location>
        <begin position="265"/>
        <end position="277"/>
    </location>
</feature>
<dbReference type="PANTHER" id="PTHR15398">
    <property type="entry name" value="BROMODOMAIN-CONTAINING PROTEIN 8"/>
    <property type="match status" value="1"/>
</dbReference>
<gene>
    <name evidence="5" type="ORF">BGZ70_010522</name>
</gene>
<comment type="caution">
    <text evidence="5">The sequence shown here is derived from an EMBL/GenBank/DDBJ whole genome shotgun (WGS) entry which is preliminary data.</text>
</comment>
<feature type="compositionally biased region" description="Basic residues" evidence="3">
    <location>
        <begin position="372"/>
        <end position="392"/>
    </location>
</feature>
<evidence type="ECO:0000259" key="4">
    <source>
        <dbReference type="PROSITE" id="PS50014"/>
    </source>
</evidence>
<dbReference type="Proteomes" id="UP000738359">
    <property type="component" value="Unassembled WGS sequence"/>
</dbReference>
<dbReference type="OrthoDB" id="1742084at2759"/>
<dbReference type="SMART" id="SM00297">
    <property type="entry name" value="BROMO"/>
    <property type="match status" value="1"/>
</dbReference>
<protein>
    <recommendedName>
        <fullName evidence="4">Bromo domain-containing protein</fullName>
    </recommendedName>
</protein>
<organism evidence="5 6">
    <name type="scientific">Mortierella alpina</name>
    <name type="common">Oleaginous fungus</name>
    <name type="synonym">Mortierella renispora</name>
    <dbReference type="NCBI Taxonomy" id="64518"/>
    <lineage>
        <taxon>Eukaryota</taxon>
        <taxon>Fungi</taxon>
        <taxon>Fungi incertae sedis</taxon>
        <taxon>Mucoromycota</taxon>
        <taxon>Mortierellomycotina</taxon>
        <taxon>Mortierellomycetes</taxon>
        <taxon>Mortierellales</taxon>
        <taxon>Mortierellaceae</taxon>
        <taxon>Mortierella</taxon>
    </lineage>
</organism>
<dbReference type="GO" id="GO:0006325">
    <property type="term" value="P:chromatin organization"/>
    <property type="evidence" value="ECO:0007669"/>
    <property type="project" value="UniProtKB-ARBA"/>
</dbReference>
<feature type="compositionally biased region" description="Polar residues" evidence="3">
    <location>
        <begin position="412"/>
        <end position="423"/>
    </location>
</feature>
<evidence type="ECO:0000256" key="2">
    <source>
        <dbReference type="PROSITE-ProRule" id="PRU00035"/>
    </source>
</evidence>